<accession>A0A7K3LK66</accession>
<dbReference type="Proteomes" id="UP000466307">
    <property type="component" value="Unassembled WGS sequence"/>
</dbReference>
<comment type="caution">
    <text evidence="2">The sequence shown here is derived from an EMBL/GenBank/DDBJ whole genome shotgun (WGS) entry which is preliminary data.</text>
</comment>
<evidence type="ECO:0000313" key="3">
    <source>
        <dbReference type="Proteomes" id="UP000466307"/>
    </source>
</evidence>
<proteinExistence type="predicted"/>
<sequence length="469" mass="46999">MIAALANNGLTQGLAEQWRFELCSSTSDGGPANGGADCTGSTGAGVAVVLPSTIDLVPDGVYKISQSLFNAVPDWLVGSDGKVLGVTVPVPDAAVADGSAKVIGDGFQFALASGGGNATAIAYLPISVATAGASDGRTAFAFALVGTANAWTTSRIPVEIFTLPLAGDAGLPAIQHVSCYGGLAVGYAEKVGACANVLGTFDFKFDQLQSIPQVQFALTDPTAILADPADTLAGALDGLFNGRGPSLSKDVLRLSLGGSSIIALTSDYGISEPVTIDWLGSRITLFPTANINGADRPNRLALPTIDLGDFDSTQILPVISIPEIEFPFGLPTVGPFTSSTPALTGATTTSATTRSVAARSVSSSTATSTTTRSQLAAVPTTTGSDDADDTPATSTTTTRTTTTSPSTSEPTTSEPSGTDTDPSDTDSADANSGENTDTDSGTDTDGTDTDGTGSTTADTSGETPVADAA</sequence>
<feature type="compositionally biased region" description="Low complexity" evidence="1">
    <location>
        <begin position="341"/>
        <end position="420"/>
    </location>
</feature>
<protein>
    <submittedName>
        <fullName evidence="2">Uncharacterized protein</fullName>
    </submittedName>
</protein>
<evidence type="ECO:0000256" key="1">
    <source>
        <dbReference type="SAM" id="MobiDB-lite"/>
    </source>
</evidence>
<name>A0A7K3LK66_9ACTN</name>
<feature type="compositionally biased region" description="Acidic residues" evidence="1">
    <location>
        <begin position="436"/>
        <end position="448"/>
    </location>
</feature>
<evidence type="ECO:0000313" key="2">
    <source>
        <dbReference type="EMBL" id="NDK88461.1"/>
    </source>
</evidence>
<feature type="compositionally biased region" description="Low complexity" evidence="1">
    <location>
        <begin position="449"/>
        <end position="461"/>
    </location>
</feature>
<reference evidence="2 3" key="1">
    <citation type="submission" date="2020-01" db="EMBL/GenBank/DDBJ databases">
        <title>Investigation of new actinobacteria for the biodesulphurisation of diesel fuel.</title>
        <authorList>
            <person name="Athi Narayanan S.M."/>
        </authorList>
    </citation>
    <scope>NUCLEOTIDE SEQUENCE [LARGE SCALE GENOMIC DNA]</scope>
    <source>
        <strain evidence="2 3">213E</strain>
    </source>
</reference>
<dbReference type="EMBL" id="JAADZU010000005">
    <property type="protein sequence ID" value="NDK88461.1"/>
    <property type="molecule type" value="Genomic_DNA"/>
</dbReference>
<dbReference type="RefSeq" id="WP_083534226.1">
    <property type="nucleotide sequence ID" value="NZ_JAADZU010000005.1"/>
</dbReference>
<keyword evidence="3" id="KW-1185">Reference proteome</keyword>
<organism evidence="2 3">
    <name type="scientific">Gordonia desulfuricans</name>
    <dbReference type="NCBI Taxonomy" id="89051"/>
    <lineage>
        <taxon>Bacteria</taxon>
        <taxon>Bacillati</taxon>
        <taxon>Actinomycetota</taxon>
        <taxon>Actinomycetes</taxon>
        <taxon>Mycobacteriales</taxon>
        <taxon>Gordoniaceae</taxon>
        <taxon>Gordonia</taxon>
    </lineage>
</organism>
<feature type="region of interest" description="Disordered" evidence="1">
    <location>
        <begin position="341"/>
        <end position="469"/>
    </location>
</feature>
<dbReference type="AlphaFoldDB" id="A0A7K3LK66"/>
<gene>
    <name evidence="2" type="ORF">GYA93_02525</name>
</gene>